<dbReference type="Pfam" id="PF21360">
    <property type="entry name" value="PylC-like_N"/>
    <property type="match status" value="1"/>
</dbReference>
<evidence type="ECO:0000256" key="1">
    <source>
        <dbReference type="PROSITE-ProRule" id="PRU00409"/>
    </source>
</evidence>
<dbReference type="InterPro" id="IPR013815">
    <property type="entry name" value="ATP_grasp_subdomain_1"/>
</dbReference>
<dbReference type="EMBL" id="DTIY01000018">
    <property type="protein sequence ID" value="HGY38717.1"/>
    <property type="molecule type" value="Genomic_DNA"/>
</dbReference>
<gene>
    <name evidence="3" type="ORF">ENW11_02750</name>
</gene>
<name>A0A7V4WKR9_9BACT</name>
<proteinExistence type="predicted"/>
<dbReference type="AlphaFoldDB" id="A0A7V4WKR9"/>
<protein>
    <submittedName>
        <fullName evidence="3">ATP-grasp domain-containing protein</fullName>
    </submittedName>
</protein>
<keyword evidence="1" id="KW-0067">ATP-binding</keyword>
<dbReference type="Gene3D" id="3.30.470.20">
    <property type="entry name" value="ATP-grasp fold, B domain"/>
    <property type="match status" value="1"/>
</dbReference>
<accession>A0A7V4WKR9</accession>
<dbReference type="SUPFAM" id="SSF56059">
    <property type="entry name" value="Glutathione synthetase ATP-binding domain-like"/>
    <property type="match status" value="1"/>
</dbReference>
<dbReference type="Gene3D" id="3.40.50.20">
    <property type="match status" value="1"/>
</dbReference>
<dbReference type="PROSITE" id="PS50975">
    <property type="entry name" value="ATP_GRASP"/>
    <property type="match status" value="1"/>
</dbReference>
<feature type="domain" description="ATP-grasp" evidence="2">
    <location>
        <begin position="122"/>
        <end position="293"/>
    </location>
</feature>
<dbReference type="GO" id="GO:0005524">
    <property type="term" value="F:ATP binding"/>
    <property type="evidence" value="ECO:0007669"/>
    <property type="project" value="UniProtKB-UniRule"/>
</dbReference>
<dbReference type="PANTHER" id="PTHR23132">
    <property type="entry name" value="D-ALANINE--D-ALANINE LIGASE"/>
    <property type="match status" value="1"/>
</dbReference>
<organism evidence="3">
    <name type="scientific">Candidatus Caldatribacterium saccharofermentans</name>
    <dbReference type="NCBI Taxonomy" id="1454753"/>
    <lineage>
        <taxon>Bacteria</taxon>
        <taxon>Pseudomonadati</taxon>
        <taxon>Atribacterota</taxon>
        <taxon>Atribacteria</taxon>
        <taxon>Atribacterales</taxon>
        <taxon>Candidatus Caldatribacteriaceae</taxon>
        <taxon>Candidatus Caldatribacterium</taxon>
    </lineage>
</organism>
<reference evidence="3" key="1">
    <citation type="journal article" date="2020" name="mSystems">
        <title>Genome- and Community-Level Interaction Insights into Carbon Utilization and Element Cycling Functions of Hydrothermarchaeota in Hydrothermal Sediment.</title>
        <authorList>
            <person name="Zhou Z."/>
            <person name="Liu Y."/>
            <person name="Xu W."/>
            <person name="Pan J."/>
            <person name="Luo Z.H."/>
            <person name="Li M."/>
        </authorList>
    </citation>
    <scope>NUCLEOTIDE SEQUENCE [LARGE SCALE GENOMIC DNA]</scope>
    <source>
        <strain evidence="3">SpSt-82</strain>
    </source>
</reference>
<dbReference type="GO" id="GO:0008716">
    <property type="term" value="F:D-alanine-D-alanine ligase activity"/>
    <property type="evidence" value="ECO:0007669"/>
    <property type="project" value="TreeGrafter"/>
</dbReference>
<dbReference type="Gene3D" id="3.30.1490.20">
    <property type="entry name" value="ATP-grasp fold, A domain"/>
    <property type="match status" value="1"/>
</dbReference>
<keyword evidence="1" id="KW-0547">Nucleotide-binding</keyword>
<sequence>MIVQPRFNVLLTSVGRRVSLVRFFKESLGSRGYVFAADCDSTAPGLYFADRGFLLPKVTDRNYVPVLMERCKELGIKLVVPLIDPELPVLAKAKDLFIQEGIIPLVSDYEVVMITYDKLQTAKFFDEYRIPAPRVFSLEDSGSLPEDSFPLIIKPRFGSASVGVQRCDTWEDVRFYSKKVNQPILQEFLEGEEVTIDVLCDFEGRILSTAQRKRLKVRAGEVERGITIKDELLFYFTSLIVEALRPFGAINIQCFLTPKGPFFTEINPRFGGGYPLSYYAGANFPRLIVKMLEGDLKGKGLEGFSAEYRENLVMLRYDEAVYIDKSELLD</sequence>
<evidence type="ECO:0000259" key="2">
    <source>
        <dbReference type="PROSITE" id="PS50975"/>
    </source>
</evidence>
<dbReference type="GO" id="GO:0046872">
    <property type="term" value="F:metal ion binding"/>
    <property type="evidence" value="ECO:0007669"/>
    <property type="project" value="InterPro"/>
</dbReference>
<dbReference type="InterPro" id="IPR048764">
    <property type="entry name" value="PylC_N"/>
</dbReference>
<comment type="caution">
    <text evidence="3">The sequence shown here is derived from an EMBL/GenBank/DDBJ whole genome shotgun (WGS) entry which is preliminary data.</text>
</comment>
<dbReference type="Pfam" id="PF15632">
    <property type="entry name" value="ATPgrasp_Ter"/>
    <property type="match status" value="1"/>
</dbReference>
<dbReference type="InterPro" id="IPR011761">
    <property type="entry name" value="ATP-grasp"/>
</dbReference>
<evidence type="ECO:0000313" key="3">
    <source>
        <dbReference type="EMBL" id="HGY38717.1"/>
    </source>
</evidence>
<dbReference type="PANTHER" id="PTHR23132:SF14">
    <property type="entry name" value="ATP-GRASP DOMAIN-CONTAINING PROTEIN"/>
    <property type="match status" value="1"/>
</dbReference>